<protein>
    <submittedName>
        <fullName evidence="1">Uncharacterized protein</fullName>
    </submittedName>
</protein>
<dbReference type="AlphaFoldDB" id="A0A4U1J5F5"/>
<name>A0A4U1J5F5_9BACT</name>
<gene>
    <name evidence="1" type="ORF">E8A74_30735</name>
</gene>
<comment type="caution">
    <text evidence="1">The sequence shown here is derived from an EMBL/GenBank/DDBJ whole genome shotgun (WGS) entry which is preliminary data.</text>
</comment>
<sequence>MRTEVRIRFDGSELPGGPHTILESTGCGPDTASIAEEPVLQQLPVWVTLDATDARLHKLMGLLQTHGIEWLEFRKDRFTGAELETAPLLLIDPIPQLRVFGGPRMGTKYDVTGACKVCGAGARQTSALLIDGEELSALEGRRAASTPYRDLIVEERLAGQLASSGITGLSFRGVFAAFENQVRLQLPWRQLCAAKTLPPMSPRSTGIIRHKHCVCGRSGVTGTAEQPTRLVYRAVDLADMQDVNLTWEWFGEPRFNGDVSDALFPYPWFLVTPKVWRIFQGAGVTEFDWIPIRVVDE</sequence>
<proteinExistence type="predicted"/>
<reference evidence="1 2" key="1">
    <citation type="submission" date="2019-04" db="EMBL/GenBank/DDBJ databases">
        <authorList>
            <person name="Li Y."/>
            <person name="Wang J."/>
        </authorList>
    </citation>
    <scope>NUCLEOTIDE SEQUENCE [LARGE SCALE GENOMIC DNA]</scope>
    <source>
        <strain evidence="1 2">DSM 14668</strain>
    </source>
</reference>
<dbReference type="RefSeq" id="WP_136932668.1">
    <property type="nucleotide sequence ID" value="NZ_SSMQ01000038.1"/>
</dbReference>
<organism evidence="1 2">
    <name type="scientific">Polyangium fumosum</name>
    <dbReference type="NCBI Taxonomy" id="889272"/>
    <lineage>
        <taxon>Bacteria</taxon>
        <taxon>Pseudomonadati</taxon>
        <taxon>Myxococcota</taxon>
        <taxon>Polyangia</taxon>
        <taxon>Polyangiales</taxon>
        <taxon>Polyangiaceae</taxon>
        <taxon>Polyangium</taxon>
    </lineage>
</organism>
<dbReference type="EMBL" id="SSMQ01000038">
    <property type="protein sequence ID" value="TKD01718.1"/>
    <property type="molecule type" value="Genomic_DNA"/>
</dbReference>
<keyword evidence="2" id="KW-1185">Reference proteome</keyword>
<accession>A0A4U1J5F5</accession>
<dbReference type="OrthoDB" id="5517036at2"/>
<evidence type="ECO:0000313" key="2">
    <source>
        <dbReference type="Proteomes" id="UP000309215"/>
    </source>
</evidence>
<evidence type="ECO:0000313" key="1">
    <source>
        <dbReference type="EMBL" id="TKD01718.1"/>
    </source>
</evidence>
<dbReference type="Proteomes" id="UP000309215">
    <property type="component" value="Unassembled WGS sequence"/>
</dbReference>